<dbReference type="SMART" id="SM00409">
    <property type="entry name" value="IG"/>
    <property type="match status" value="3"/>
</dbReference>
<evidence type="ECO:0000313" key="6">
    <source>
        <dbReference type="WBParaSite" id="TMUE_2000007568.1"/>
    </source>
</evidence>
<evidence type="ECO:0000259" key="4">
    <source>
        <dbReference type="PROSITE" id="PS50853"/>
    </source>
</evidence>
<protein>
    <submittedName>
        <fullName evidence="6">Uncharacterized protein</fullName>
    </submittedName>
</protein>
<dbReference type="SMART" id="SM00408">
    <property type="entry name" value="IGc2"/>
    <property type="match status" value="2"/>
</dbReference>
<dbReference type="GO" id="GO:0050808">
    <property type="term" value="P:synapse organization"/>
    <property type="evidence" value="ECO:0007669"/>
    <property type="project" value="TreeGrafter"/>
</dbReference>
<organism evidence="5 6">
    <name type="scientific">Trichuris muris</name>
    <name type="common">Mouse whipworm</name>
    <dbReference type="NCBI Taxonomy" id="70415"/>
    <lineage>
        <taxon>Eukaryota</taxon>
        <taxon>Metazoa</taxon>
        <taxon>Ecdysozoa</taxon>
        <taxon>Nematoda</taxon>
        <taxon>Enoplea</taxon>
        <taxon>Dorylaimia</taxon>
        <taxon>Trichinellida</taxon>
        <taxon>Trichuridae</taxon>
        <taxon>Trichuris</taxon>
    </lineage>
</organism>
<dbReference type="InterPro" id="IPR003961">
    <property type="entry name" value="FN3_dom"/>
</dbReference>
<feature type="domain" description="Ig-like" evidence="3">
    <location>
        <begin position="111"/>
        <end position="195"/>
    </location>
</feature>
<dbReference type="AlphaFoldDB" id="A0A5S6QK38"/>
<feature type="domain" description="Fibronectin type-III" evidence="4">
    <location>
        <begin position="306"/>
        <end position="410"/>
    </location>
</feature>
<dbReference type="SUPFAM" id="SSF49265">
    <property type="entry name" value="Fibronectin type III"/>
    <property type="match status" value="1"/>
</dbReference>
<dbReference type="InterPro" id="IPR050958">
    <property type="entry name" value="Cell_Adh-Cytoskel_Orgn"/>
</dbReference>
<evidence type="ECO:0000256" key="1">
    <source>
        <dbReference type="ARBA" id="ARBA00023319"/>
    </source>
</evidence>
<dbReference type="STRING" id="70415.A0A5S6QK38"/>
<accession>A0A5S6QK38</accession>
<dbReference type="SUPFAM" id="SSF48726">
    <property type="entry name" value="Immunoglobulin"/>
    <property type="match status" value="2"/>
</dbReference>
<keyword evidence="1" id="KW-0393">Immunoglobulin domain</keyword>
<dbReference type="Pfam" id="PF00047">
    <property type="entry name" value="ig"/>
    <property type="match status" value="1"/>
</dbReference>
<keyword evidence="5" id="KW-1185">Reference proteome</keyword>
<dbReference type="Pfam" id="PF00041">
    <property type="entry name" value="fn3"/>
    <property type="match status" value="1"/>
</dbReference>
<dbReference type="InterPro" id="IPR013151">
    <property type="entry name" value="Immunoglobulin_dom"/>
</dbReference>
<dbReference type="InterPro" id="IPR007110">
    <property type="entry name" value="Ig-like_dom"/>
</dbReference>
<dbReference type="GO" id="GO:0043025">
    <property type="term" value="C:neuronal cell body"/>
    <property type="evidence" value="ECO:0007669"/>
    <property type="project" value="TreeGrafter"/>
</dbReference>
<dbReference type="CDD" id="cd00096">
    <property type="entry name" value="Ig"/>
    <property type="match status" value="2"/>
</dbReference>
<dbReference type="GO" id="GO:0030424">
    <property type="term" value="C:axon"/>
    <property type="evidence" value="ECO:0007669"/>
    <property type="project" value="TreeGrafter"/>
</dbReference>
<evidence type="ECO:0000313" key="5">
    <source>
        <dbReference type="Proteomes" id="UP000046395"/>
    </source>
</evidence>
<dbReference type="PANTHER" id="PTHR45080:SF33">
    <property type="entry name" value="IG-LIKE DOMAIN-CONTAINING PROTEIN"/>
    <property type="match status" value="1"/>
</dbReference>
<dbReference type="WBParaSite" id="TMUE_2000007568.1">
    <property type="protein sequence ID" value="TMUE_2000007568.1"/>
    <property type="gene ID" value="WBGene00294390"/>
</dbReference>
<dbReference type="GO" id="GO:0008046">
    <property type="term" value="F:axon guidance receptor activity"/>
    <property type="evidence" value="ECO:0007669"/>
    <property type="project" value="TreeGrafter"/>
</dbReference>
<dbReference type="GO" id="GO:0005886">
    <property type="term" value="C:plasma membrane"/>
    <property type="evidence" value="ECO:0007669"/>
    <property type="project" value="TreeGrafter"/>
</dbReference>
<evidence type="ECO:0000256" key="2">
    <source>
        <dbReference type="SAM" id="SignalP"/>
    </source>
</evidence>
<dbReference type="Pfam" id="PF13927">
    <property type="entry name" value="Ig_3"/>
    <property type="match status" value="1"/>
</dbReference>
<dbReference type="GO" id="GO:0007156">
    <property type="term" value="P:homophilic cell adhesion via plasma membrane adhesion molecules"/>
    <property type="evidence" value="ECO:0007669"/>
    <property type="project" value="TreeGrafter"/>
</dbReference>
<dbReference type="CDD" id="cd00063">
    <property type="entry name" value="FN3"/>
    <property type="match status" value="1"/>
</dbReference>
<dbReference type="PROSITE" id="PS50835">
    <property type="entry name" value="IG_LIKE"/>
    <property type="match status" value="2"/>
</dbReference>
<dbReference type="InterPro" id="IPR036179">
    <property type="entry name" value="Ig-like_dom_sf"/>
</dbReference>
<dbReference type="PROSITE" id="PS50853">
    <property type="entry name" value="FN3"/>
    <property type="match status" value="1"/>
</dbReference>
<dbReference type="InterPro" id="IPR013783">
    <property type="entry name" value="Ig-like_fold"/>
</dbReference>
<evidence type="ECO:0000259" key="3">
    <source>
        <dbReference type="PROSITE" id="PS50835"/>
    </source>
</evidence>
<dbReference type="InterPro" id="IPR036116">
    <property type="entry name" value="FN3_sf"/>
</dbReference>
<keyword evidence="2" id="KW-0732">Signal</keyword>
<dbReference type="InterPro" id="IPR003598">
    <property type="entry name" value="Ig_sub2"/>
</dbReference>
<dbReference type="Proteomes" id="UP000046395">
    <property type="component" value="Unassembled WGS sequence"/>
</dbReference>
<dbReference type="SMART" id="SM00060">
    <property type="entry name" value="FN3"/>
    <property type="match status" value="1"/>
</dbReference>
<dbReference type="Gene3D" id="2.60.40.10">
    <property type="entry name" value="Immunoglobulins"/>
    <property type="match status" value="4"/>
</dbReference>
<reference evidence="6" key="1">
    <citation type="submission" date="2019-12" db="UniProtKB">
        <authorList>
            <consortium name="WormBaseParasite"/>
        </authorList>
    </citation>
    <scope>IDENTIFICATION</scope>
</reference>
<proteinExistence type="predicted"/>
<name>A0A5S6QK38_TRIMR</name>
<sequence>MPCSSVCGTLAVSFFALAVADAVSSGGSVHHKVKNGDDATLQCEVRFDSDDTPVWKRYSGLDENAADILFVDQSSMSNDERFNVSQKRIDGDTLTTLHITKNHTVEVLESPSVQIVPDLVNQLVPVGGNISLVCSGAGVPKPRVFWKRKGKKFPNGRDVHVGSDLSVENASMEDVGTYQCFAENGVGPTAVASVNVILKYGPIVKTVNSFVPVAVGQAVAINCTYSANPGAQVRWSFNGYNIDFNQEKIRNRMKIVSSVEPVTRENVTILEIYNVIMEDFGNYTCQVFNPLGVDEQVILVSGKPGKPFGLTVRPDIRRPGQIDLSWTLVSVDSVTGYRLFLKSDDGQHSEVVQVPLEETSSVNVSNSHWKCSCKLNSLQPNKMYAIAVQARNDYGWGFTSSPIYLRTDDVIRHGQPEGTLGDSPGHGSALLFKQSMLAFILVSTAANFGLLW</sequence>
<dbReference type="PANTHER" id="PTHR45080">
    <property type="entry name" value="CONTACTIN 5"/>
    <property type="match status" value="1"/>
</dbReference>
<feature type="signal peptide" evidence="2">
    <location>
        <begin position="1"/>
        <end position="22"/>
    </location>
</feature>
<feature type="domain" description="Ig-like" evidence="3">
    <location>
        <begin position="202"/>
        <end position="301"/>
    </location>
</feature>
<feature type="chain" id="PRO_5024415539" evidence="2">
    <location>
        <begin position="23"/>
        <end position="452"/>
    </location>
</feature>
<dbReference type="InterPro" id="IPR003599">
    <property type="entry name" value="Ig_sub"/>
</dbReference>